<dbReference type="RefSeq" id="WP_225233995.1">
    <property type="nucleotide sequence ID" value="NZ_JBAPLV010000016.1"/>
</dbReference>
<dbReference type="Gene3D" id="1.10.357.10">
    <property type="entry name" value="Tetracycline Repressor, domain 2"/>
    <property type="match status" value="1"/>
</dbReference>
<dbReference type="InterPro" id="IPR001647">
    <property type="entry name" value="HTH_TetR"/>
</dbReference>
<evidence type="ECO:0000256" key="1">
    <source>
        <dbReference type="ARBA" id="ARBA00023015"/>
    </source>
</evidence>
<dbReference type="PROSITE" id="PS50977">
    <property type="entry name" value="HTH_TETR_2"/>
    <property type="match status" value="1"/>
</dbReference>
<dbReference type="InterPro" id="IPR050109">
    <property type="entry name" value="HTH-type_TetR-like_transc_reg"/>
</dbReference>
<dbReference type="InterPro" id="IPR009057">
    <property type="entry name" value="Homeodomain-like_sf"/>
</dbReference>
<dbReference type="PRINTS" id="PR00455">
    <property type="entry name" value="HTHTETR"/>
</dbReference>
<feature type="DNA-binding region" description="H-T-H motif" evidence="4">
    <location>
        <begin position="36"/>
        <end position="55"/>
    </location>
</feature>
<evidence type="ECO:0000259" key="5">
    <source>
        <dbReference type="PROSITE" id="PS50977"/>
    </source>
</evidence>
<dbReference type="PROSITE" id="PS01081">
    <property type="entry name" value="HTH_TETR_1"/>
    <property type="match status" value="1"/>
</dbReference>
<dbReference type="Proteomes" id="UP001373496">
    <property type="component" value="Unassembled WGS sequence"/>
</dbReference>
<dbReference type="SUPFAM" id="SSF46689">
    <property type="entry name" value="Homeodomain-like"/>
    <property type="match status" value="1"/>
</dbReference>
<keyword evidence="7" id="KW-1185">Reference proteome</keyword>
<name>A0ABU8E855_9ACTN</name>
<protein>
    <submittedName>
        <fullName evidence="6">TetR family transcriptional regulator</fullName>
    </submittedName>
</protein>
<comment type="caution">
    <text evidence="6">The sequence shown here is derived from an EMBL/GenBank/DDBJ whole genome shotgun (WGS) entry which is preliminary data.</text>
</comment>
<evidence type="ECO:0000313" key="7">
    <source>
        <dbReference type="Proteomes" id="UP001373496"/>
    </source>
</evidence>
<proteinExistence type="predicted"/>
<gene>
    <name evidence="6" type="ORF">UXQ13_15115</name>
</gene>
<dbReference type="Pfam" id="PF00440">
    <property type="entry name" value="TetR_N"/>
    <property type="match status" value="1"/>
</dbReference>
<feature type="domain" description="HTH tetR-type" evidence="5">
    <location>
        <begin position="13"/>
        <end position="73"/>
    </location>
</feature>
<sequence length="190" mass="20841">MRAVEGLRERKLAESRARVVDAAFGLFAERGFDAVTVAEVCAAADIAPRTFFRYFPTKDDLLAEPARVMSARMRAALQDVPVDQPDAAALRTAVLALGEAVVADADRTARLLRVVRSSDAARPHPFLRLADRERELAELLATRSGRTPADWRTRLLVARATAAFRVWLDDLVDGAVDDPLQHLAEVLDAP</sequence>
<reference evidence="6 7" key="1">
    <citation type="submission" date="2024-03" db="EMBL/GenBank/DDBJ databases">
        <title>Draft genome sequence of Klenkia terrae.</title>
        <authorList>
            <person name="Duangmal K."/>
            <person name="Chantavorakit T."/>
        </authorList>
    </citation>
    <scope>NUCLEOTIDE SEQUENCE [LARGE SCALE GENOMIC DNA]</scope>
    <source>
        <strain evidence="6 7">JCM 17786</strain>
    </source>
</reference>
<evidence type="ECO:0000256" key="4">
    <source>
        <dbReference type="PROSITE-ProRule" id="PRU00335"/>
    </source>
</evidence>
<keyword evidence="1" id="KW-0805">Transcription regulation</keyword>
<organism evidence="6 7">
    <name type="scientific">Klenkia terrae</name>
    <dbReference type="NCBI Taxonomy" id="1052259"/>
    <lineage>
        <taxon>Bacteria</taxon>
        <taxon>Bacillati</taxon>
        <taxon>Actinomycetota</taxon>
        <taxon>Actinomycetes</taxon>
        <taxon>Geodermatophilales</taxon>
        <taxon>Geodermatophilaceae</taxon>
        <taxon>Klenkia</taxon>
    </lineage>
</organism>
<keyword evidence="2 4" id="KW-0238">DNA-binding</keyword>
<evidence type="ECO:0000313" key="6">
    <source>
        <dbReference type="EMBL" id="MEI4279799.1"/>
    </source>
</evidence>
<keyword evidence="3" id="KW-0804">Transcription</keyword>
<dbReference type="PANTHER" id="PTHR30055">
    <property type="entry name" value="HTH-TYPE TRANSCRIPTIONAL REGULATOR RUTR"/>
    <property type="match status" value="1"/>
</dbReference>
<accession>A0ABU8E855</accession>
<dbReference type="PANTHER" id="PTHR30055:SF238">
    <property type="entry name" value="MYCOFACTOCIN BIOSYNTHESIS TRANSCRIPTIONAL REGULATOR MFTR-RELATED"/>
    <property type="match status" value="1"/>
</dbReference>
<evidence type="ECO:0000256" key="3">
    <source>
        <dbReference type="ARBA" id="ARBA00023163"/>
    </source>
</evidence>
<dbReference type="EMBL" id="JBAPLV010000016">
    <property type="protein sequence ID" value="MEI4279799.1"/>
    <property type="molecule type" value="Genomic_DNA"/>
</dbReference>
<dbReference type="InterPro" id="IPR023772">
    <property type="entry name" value="DNA-bd_HTH_TetR-type_CS"/>
</dbReference>
<evidence type="ECO:0000256" key="2">
    <source>
        <dbReference type="ARBA" id="ARBA00023125"/>
    </source>
</evidence>